<reference evidence="4" key="1">
    <citation type="journal article" date="2019" name="Int. J. Syst. Evol. Microbiol.">
        <title>The Global Catalogue of Microorganisms (GCM) 10K type strain sequencing project: providing services to taxonomists for standard genome sequencing and annotation.</title>
        <authorList>
            <consortium name="The Broad Institute Genomics Platform"/>
            <consortium name="The Broad Institute Genome Sequencing Center for Infectious Disease"/>
            <person name="Wu L."/>
            <person name="Ma J."/>
        </authorList>
    </citation>
    <scope>NUCLEOTIDE SEQUENCE [LARGE SCALE GENOMIC DNA]</scope>
    <source>
        <strain evidence="4">JCM 17304</strain>
    </source>
</reference>
<dbReference type="Pfam" id="PF26079">
    <property type="entry name" value="Baseplate_J_C"/>
    <property type="match status" value="1"/>
</dbReference>
<dbReference type="InterPro" id="IPR058530">
    <property type="entry name" value="Baseplate_J-like_C"/>
</dbReference>
<evidence type="ECO:0000259" key="1">
    <source>
        <dbReference type="Pfam" id="PF26078"/>
    </source>
</evidence>
<dbReference type="Pfam" id="PF26078">
    <property type="entry name" value="Baseplate_J_M"/>
    <property type="match status" value="1"/>
</dbReference>
<gene>
    <name evidence="3" type="ORF">GCM10022414_07690</name>
</gene>
<keyword evidence="4" id="KW-1185">Reference proteome</keyword>
<dbReference type="InterPro" id="IPR052726">
    <property type="entry name" value="Phage_Baseplate_Hub"/>
</dbReference>
<dbReference type="Proteomes" id="UP001500392">
    <property type="component" value="Unassembled WGS sequence"/>
</dbReference>
<dbReference type="PIRSF" id="PIRSF020481">
    <property type="entry name" value="BAP"/>
    <property type="match status" value="1"/>
</dbReference>
<comment type="caution">
    <text evidence="3">The sequence shown here is derived from an EMBL/GenBank/DDBJ whole genome shotgun (WGS) entry which is preliminary data.</text>
</comment>
<protein>
    <submittedName>
        <fullName evidence="3">Baseplate assembly protein</fullName>
    </submittedName>
</protein>
<evidence type="ECO:0000313" key="3">
    <source>
        <dbReference type="EMBL" id="GAA4087393.1"/>
    </source>
</evidence>
<dbReference type="RefSeq" id="WP_344932517.1">
    <property type="nucleotide sequence ID" value="NZ_BAABDM010000001.1"/>
</dbReference>
<sequence>MAGTFTAIDLSQLPAPNVVEPLSYETILQEMLSDFSSRDPNFDAPLESDPAYKILEVAAFREFSIRQRVNDGARAVMLAYASGSDLDQLAANKNLTRFVLDPGNPSAIPPVPAVYETDSDLRRRVQLADEALTTAGSRGSYIALTLSADPQVKDADAISAIEGEITVYVLSRTGDGTADELLLTTVVTALSDEDKRPMTDTVNVLSASISNYTIEAVLTVYPGPDANTVRDNAIAAAQAYANTVHKLGFDVKLSAVYAALHQPGVQSVALTQPVADISITTGEAAYCTSVAVTVEGEPGV</sequence>
<dbReference type="InterPro" id="IPR058531">
    <property type="entry name" value="Baseplate_J_M"/>
</dbReference>
<accession>A0ABP7WFD0</accession>
<dbReference type="InterPro" id="IPR014507">
    <property type="entry name" value="Baseplate_assembly_J_pred"/>
</dbReference>
<feature type="domain" description="Baseplate J-like central" evidence="1">
    <location>
        <begin position="134"/>
        <end position="205"/>
    </location>
</feature>
<name>A0ABP7WFD0_9GAMM</name>
<evidence type="ECO:0000259" key="2">
    <source>
        <dbReference type="Pfam" id="PF26079"/>
    </source>
</evidence>
<evidence type="ECO:0000313" key="4">
    <source>
        <dbReference type="Proteomes" id="UP001500392"/>
    </source>
</evidence>
<feature type="domain" description="Baseplate J-like C-terminal" evidence="2">
    <location>
        <begin position="212"/>
        <end position="292"/>
    </location>
</feature>
<dbReference type="EMBL" id="BAABDM010000001">
    <property type="protein sequence ID" value="GAA4087393.1"/>
    <property type="molecule type" value="Genomic_DNA"/>
</dbReference>
<dbReference type="PANTHER" id="PTHR35862">
    <property type="entry name" value="FELS-2 PROPHAGE PROTEIN"/>
    <property type="match status" value="1"/>
</dbReference>
<organism evidence="3 4">
    <name type="scientific">Zhongshania borealis</name>
    <dbReference type="NCBI Taxonomy" id="889488"/>
    <lineage>
        <taxon>Bacteria</taxon>
        <taxon>Pseudomonadati</taxon>
        <taxon>Pseudomonadota</taxon>
        <taxon>Gammaproteobacteria</taxon>
        <taxon>Cellvibrionales</taxon>
        <taxon>Spongiibacteraceae</taxon>
        <taxon>Zhongshania</taxon>
    </lineage>
</organism>
<proteinExistence type="predicted"/>
<dbReference type="PANTHER" id="PTHR35862:SF1">
    <property type="entry name" value="FELS-2 PROPHAGE PROTEIN"/>
    <property type="match status" value="1"/>
</dbReference>